<reference evidence="2 3" key="1">
    <citation type="submission" date="2023-10" db="EMBL/GenBank/DDBJ databases">
        <authorList>
            <person name="Maclean D."/>
            <person name="Macfadyen A."/>
        </authorList>
    </citation>
    <scope>NUCLEOTIDE SEQUENCE [LARGE SCALE GENOMIC DNA]</scope>
</reference>
<accession>A0AAV1I3M9</accession>
<feature type="region of interest" description="Disordered" evidence="1">
    <location>
        <begin position="676"/>
        <end position="722"/>
    </location>
</feature>
<keyword evidence="3" id="KW-1185">Reference proteome</keyword>
<dbReference type="EMBL" id="CAUYUE010000005">
    <property type="protein sequence ID" value="CAK0778956.1"/>
    <property type="molecule type" value="Genomic_DNA"/>
</dbReference>
<dbReference type="Proteomes" id="UP001314263">
    <property type="component" value="Unassembled WGS sequence"/>
</dbReference>
<evidence type="ECO:0000313" key="2">
    <source>
        <dbReference type="EMBL" id="CAK0778956.1"/>
    </source>
</evidence>
<feature type="compositionally biased region" description="Basic and acidic residues" evidence="1">
    <location>
        <begin position="511"/>
        <end position="522"/>
    </location>
</feature>
<feature type="region of interest" description="Disordered" evidence="1">
    <location>
        <begin position="335"/>
        <end position="363"/>
    </location>
</feature>
<proteinExistence type="predicted"/>
<dbReference type="AlphaFoldDB" id="A0AAV1I3M9"/>
<evidence type="ECO:0000313" key="3">
    <source>
        <dbReference type="Proteomes" id="UP001314263"/>
    </source>
</evidence>
<sequence length="722" mass="79974">MPAPGAGPANTRGGKPAWTADKFSGSRIPSSLDFVGSMKTFHTSVDIPGCTAMDYHLVCAQPEVTSNFHRLHNGDEKAHVGKWAPVNFDDAPDLTKRRTVLYTSQLNIPTWLRKILGRSFVEVRNEQETTLNRTNGNLTIRDGAKSEYELASEFYQILNRKAADGSAYITVDVTVTAKADQPWLWGVQSAVEAIFITQAKDDILSFLEYNVRLFKELHAMQQLPSQQKARAARTPRGGRTTPRHVSDRARPAQAPRRVCFSPCTPDVLDHSHAPAAALDHPRRAKHTQKGKLQYAPPTARGAADKMSSTQSALEGQTHSGAHYMVDIQAGSSPDHVYYDALEDPSDPPPAPRKINGHTPGRKTAEAWETDAPVAQHSYSAHHAEAEQDMHGLTARRPAKPEARSHRRPHSARPAEGSEPHEEHYKRPSAPFVGVEWEDALPNGTKGKHRGGARTPRQIATTPLRDLVPDPKAGDTTMQGVDTSDDEDWQVQRSSGAGDPASKKLQRAIWEAIDHSDRQESEQSSKAPQHTARSARNVHESQDELSRYYIIMPADGSAAREQPRVLEEVYIEGVDAGYRKCLALREVDSQRAQAYLSAHPSQTRVKTADHHTNGRPSRGPAIAEKEPALSARQPSREGGSKERGSQTAREDPLRSLLGARREMYESKTAAEAALRRASADHDLVQSQARHYPEDERQPVSNQKHLKKKSWFMKLFTGQNRSRA</sequence>
<comment type="caution">
    <text evidence="2">The sequence shown here is derived from an EMBL/GenBank/DDBJ whole genome shotgun (WGS) entry which is preliminary data.</text>
</comment>
<evidence type="ECO:0000256" key="1">
    <source>
        <dbReference type="SAM" id="MobiDB-lite"/>
    </source>
</evidence>
<feature type="compositionally biased region" description="Basic and acidic residues" evidence="1">
    <location>
        <begin position="415"/>
        <end position="425"/>
    </location>
</feature>
<feature type="compositionally biased region" description="Basic and acidic residues" evidence="1">
    <location>
        <begin position="633"/>
        <end position="661"/>
    </location>
</feature>
<organism evidence="2 3">
    <name type="scientific">Coccomyxa viridis</name>
    <dbReference type="NCBI Taxonomy" id="1274662"/>
    <lineage>
        <taxon>Eukaryota</taxon>
        <taxon>Viridiplantae</taxon>
        <taxon>Chlorophyta</taxon>
        <taxon>core chlorophytes</taxon>
        <taxon>Trebouxiophyceae</taxon>
        <taxon>Trebouxiophyceae incertae sedis</taxon>
        <taxon>Coccomyxaceae</taxon>
        <taxon>Coccomyxa</taxon>
    </lineage>
</organism>
<feature type="compositionally biased region" description="Polar residues" evidence="1">
    <location>
        <begin position="523"/>
        <end position="533"/>
    </location>
</feature>
<feature type="region of interest" description="Disordered" evidence="1">
    <location>
        <begin position="375"/>
        <end position="541"/>
    </location>
</feature>
<feature type="region of interest" description="Disordered" evidence="1">
    <location>
        <begin position="278"/>
        <end position="315"/>
    </location>
</feature>
<gene>
    <name evidence="2" type="ORF">CVIRNUC_004671</name>
</gene>
<feature type="region of interest" description="Disordered" evidence="1">
    <location>
        <begin position="1"/>
        <end position="22"/>
    </location>
</feature>
<name>A0AAV1I3M9_9CHLO</name>
<protein>
    <submittedName>
        <fullName evidence="2">Uncharacterized protein</fullName>
    </submittedName>
</protein>
<feature type="compositionally biased region" description="Polar residues" evidence="1">
    <location>
        <begin position="306"/>
        <end position="315"/>
    </location>
</feature>
<feature type="region of interest" description="Disordered" evidence="1">
    <location>
        <begin position="595"/>
        <end position="661"/>
    </location>
</feature>
<feature type="region of interest" description="Disordered" evidence="1">
    <location>
        <begin position="222"/>
        <end position="253"/>
    </location>
</feature>